<evidence type="ECO:0000259" key="2">
    <source>
        <dbReference type="Pfam" id="PF20416"/>
    </source>
</evidence>
<evidence type="ECO:0000259" key="3">
    <source>
        <dbReference type="Pfam" id="PF23099"/>
    </source>
</evidence>
<dbReference type="OrthoDB" id="360653at2759"/>
<feature type="domain" description="U3 small nucleolar RNA-associated protein 20 C-terminal" evidence="3">
    <location>
        <begin position="1384"/>
        <end position="1574"/>
    </location>
</feature>
<dbReference type="InterPro" id="IPR016024">
    <property type="entry name" value="ARM-type_fold"/>
</dbReference>
<feature type="domain" description="U3 small nucleolar RNA-associated protein 20" evidence="2">
    <location>
        <begin position="541"/>
        <end position="767"/>
    </location>
</feature>
<dbReference type="InterPro" id="IPR052575">
    <property type="entry name" value="SSU_processome_comp_20"/>
</dbReference>
<dbReference type="EMBL" id="CAJEWN010000334">
    <property type="protein sequence ID" value="CAD2179025.1"/>
    <property type="molecule type" value="Genomic_DNA"/>
</dbReference>
<accession>A0A6V7VVR3</accession>
<sequence>MLKLFKLVDDQIFVPDENDFSLLLPQAQIQLEKIETINEDDKITFGVGLILSKSNVSKILQHLSHFIDGDHSKIARLPPIYFEFINNLSSLIHDPEFGQLFAQTLLLYITNKNGKVLRRQSVDKVYNLLSTFTRLCVYLENPLIAIRLISPLFSILNGRQAREHLVGICSALCANKQMIQEAGYLLKLIESLESWDARRISEPDAERRCEALLSLHDLYELCDLDKLLVNGAHEFLPLFAHSHAHAMINSSDISLRGTASNCFRQLIIFASKQPNNLENSDSFNPCHFLHSHLIPLVIKGIQSGNDEKMEPVRQEFFQCLIQLMRSFPLDSHLTALREIGGDSMIVDDSDMKDHEMDFFECALHIQTHKRKQAFNQLAKRLNNDELKISHVPLIQYILPIIEPYFLENAPNRVALAEQALNLFTAILKRVPWHKYVKILIKYMNQINIEERTKQAVRLVIATLDAFHFDLRDLKQHLESTSTIAVTEETLDQKKSKNSKQQIFAFVNGKILPKLRELLRPKTQFNSHKRAQNFTSNIFQYEDEKLLRAPLVLATARLFKWLPQRVVDQNMNGCLLTLNHLLMSRSISVRQGARKLLINLVKIVGPLQFPHIIRELKQTMNKGYQIHVMIFTVHALISAIAEDLKPGDLDSCLRELLEICKWEAFGNDQFEESFNKDGQTLQLRSESHGVPEAKTSNNKTSETLTQIGRFIGSEKALNEIVLEHIREIVEANPKAETIRKLSEWLRALSAGLRINAGGIPPLQQLHFSLNLAHKSMRHMEEDKQRLNNSQHLAADKSSLRPPNCLLLPTEPKRLGVIHRIAIKSKMHIFVEFAFQILVDQLKGRSVNVETENENLIEEENSLVLNDNPTQAKEFIPLLEQFVPLLLEALNKKYDKITALSLRSIFYLFKWPLESLNSRLSKLFDLLFVVLNDYASLGQSGNRPTIIELHLNLFKCFTHLLRSSPIISSLNTDRLQLLLNYVETDILDQQKQTTAFNLIKAIINMKIDDEKITNIIEYLSEKSITSLSTNIRSQCRQTILLYLINHPQGMRNYEYWMEFFLNQTEYEIVDGRLSALEVEANDRYAMLVFLKLSARLQNEDNEQCLQFIVICLRKLFTSITESLFIDLHSAATDWLSARKPSIRVLAWRLFTQFVLSNSSHFTKHLSLKIVRKTFEEFCIEPNKFSCHLIVNYLFANFFKLLPRIIPRNFLMEFLNLMINLMKQKNLKKTLRKRKLKRIKKDEGSENSNIPQHNFVNFIENLEFCLLSIKQQNEQQQTYESLKLSICAATFLNTWIGHLNIREKLINLLNKRTNTDENNKDGSKLYSLCICLVSLLENGRRGKKDELKNKNEEEKLQEEEGEEEKEKSIKEEEENLKEETCEDDKIQFNQENTKEEKREFWNDTLADLAIRLLTHFMLALDIPKQFEILCRRLSRICWIESVKETGKTKKRLCIFKMMGVLVLKCDSNSERFGHLVNNFLPLLYREMNDSLKISEEKNKNEDLQILASEVGNLFRKQLGDREYSTQLAKCQREKDERKQKRREQAKAMLILNPSTAITIKQKRHLRKRTTRMRKMDEIKPYRAFKRRRREEALQRIRSEEV</sequence>
<protein>
    <submittedName>
        <fullName evidence="4">Uncharacterized protein</fullName>
    </submittedName>
</protein>
<dbReference type="Pfam" id="PF20416">
    <property type="entry name" value="UTP20"/>
    <property type="match status" value="1"/>
</dbReference>
<dbReference type="GO" id="GO:0030686">
    <property type="term" value="C:90S preribosome"/>
    <property type="evidence" value="ECO:0007669"/>
    <property type="project" value="TreeGrafter"/>
</dbReference>
<comment type="caution">
    <text evidence="4">The sequence shown here is derived from an EMBL/GenBank/DDBJ whole genome shotgun (WGS) entry which is preliminary data.</text>
</comment>
<dbReference type="GO" id="GO:0032040">
    <property type="term" value="C:small-subunit processome"/>
    <property type="evidence" value="ECO:0007669"/>
    <property type="project" value="TreeGrafter"/>
</dbReference>
<dbReference type="Pfam" id="PF23099">
    <property type="entry name" value="UTP20_C"/>
    <property type="match status" value="1"/>
</dbReference>
<reference evidence="4 5" key="1">
    <citation type="submission" date="2020-08" db="EMBL/GenBank/DDBJ databases">
        <authorList>
            <person name="Koutsovoulos G."/>
            <person name="Danchin GJ E."/>
        </authorList>
    </citation>
    <scope>NUCLEOTIDE SEQUENCE [LARGE SCALE GENOMIC DNA]</scope>
</reference>
<evidence type="ECO:0000256" key="1">
    <source>
        <dbReference type="SAM" id="MobiDB-lite"/>
    </source>
</evidence>
<name>A0A6V7VVR3_MELEN</name>
<dbReference type="PANTHER" id="PTHR17695">
    <property type="entry name" value="SMALL SUBUNIT PROCESSOME COMPONENT 20 HOMOLOG"/>
    <property type="match status" value="1"/>
</dbReference>
<dbReference type="InterPro" id="IPR046523">
    <property type="entry name" value="UTP20_dom"/>
</dbReference>
<feature type="region of interest" description="Disordered" evidence="1">
    <location>
        <begin position="1348"/>
        <end position="1372"/>
    </location>
</feature>
<gene>
    <name evidence="4" type="ORF">MENT_LOCUS31007</name>
</gene>
<dbReference type="PANTHER" id="PTHR17695:SF11">
    <property type="entry name" value="SMALL SUBUNIT PROCESSOME COMPONENT 20 HOMOLOG"/>
    <property type="match status" value="1"/>
</dbReference>
<evidence type="ECO:0000313" key="4">
    <source>
        <dbReference type="EMBL" id="CAD2179025.1"/>
    </source>
</evidence>
<dbReference type="Proteomes" id="UP000580250">
    <property type="component" value="Unassembled WGS sequence"/>
</dbReference>
<evidence type="ECO:0000313" key="5">
    <source>
        <dbReference type="Proteomes" id="UP000580250"/>
    </source>
</evidence>
<organism evidence="4 5">
    <name type="scientific">Meloidogyne enterolobii</name>
    <name type="common">Root-knot nematode worm</name>
    <name type="synonym">Meloidogyne mayaguensis</name>
    <dbReference type="NCBI Taxonomy" id="390850"/>
    <lineage>
        <taxon>Eukaryota</taxon>
        <taxon>Metazoa</taxon>
        <taxon>Ecdysozoa</taxon>
        <taxon>Nematoda</taxon>
        <taxon>Chromadorea</taxon>
        <taxon>Rhabditida</taxon>
        <taxon>Tylenchina</taxon>
        <taxon>Tylenchomorpha</taxon>
        <taxon>Tylenchoidea</taxon>
        <taxon>Meloidogynidae</taxon>
        <taxon>Meloidogyninae</taxon>
        <taxon>Meloidogyne</taxon>
    </lineage>
</organism>
<dbReference type="SUPFAM" id="SSF48371">
    <property type="entry name" value="ARM repeat"/>
    <property type="match status" value="1"/>
</dbReference>
<proteinExistence type="predicted"/>
<dbReference type="InterPro" id="IPR057525">
    <property type="entry name" value="UTP20_C"/>
</dbReference>